<feature type="non-terminal residue" evidence="6">
    <location>
        <position position="1"/>
    </location>
</feature>
<comment type="similarity">
    <text evidence="1">Belongs to the universal ribosomal protein uL4 family.</text>
</comment>
<dbReference type="PANTHER" id="PTHR10746:SF6">
    <property type="entry name" value="LARGE RIBOSOMAL SUBUNIT PROTEIN UL4M"/>
    <property type="match status" value="1"/>
</dbReference>
<keyword evidence="2 6" id="KW-0689">Ribosomal protein</keyword>
<dbReference type="InterPro" id="IPR002136">
    <property type="entry name" value="Ribosomal_uL4"/>
</dbReference>
<dbReference type="PANTHER" id="PTHR10746">
    <property type="entry name" value="50S RIBOSOMAL PROTEIN L4"/>
    <property type="match status" value="1"/>
</dbReference>
<comment type="caution">
    <text evidence="6">The sequence shown here is derived from an EMBL/GenBank/DDBJ whole genome shotgun (WGS) entry which is preliminary data.</text>
</comment>
<sequence>PRPRSYEMKVPKKVRRLALRMALSQKLRDSELTVLDELKLDRIKTRDFVGILRRFQWDKPLVVIPEKDEVLEKSARNVPRVKVLRSEGLNVYDILNYHHLVLTRGSIQKIEEFLGR</sequence>
<keyword evidence="3" id="KW-0687">Ribonucleoprotein</keyword>
<organism evidence="6">
    <name type="scientific">Thermodesulforhabdus norvegica</name>
    <dbReference type="NCBI Taxonomy" id="39841"/>
    <lineage>
        <taxon>Bacteria</taxon>
        <taxon>Pseudomonadati</taxon>
        <taxon>Thermodesulfobacteriota</taxon>
        <taxon>Syntrophobacteria</taxon>
        <taxon>Syntrophobacterales</taxon>
        <taxon>Thermodesulforhabdaceae</taxon>
        <taxon>Thermodesulforhabdus</taxon>
    </lineage>
</organism>
<evidence type="ECO:0000256" key="1">
    <source>
        <dbReference type="ARBA" id="ARBA00010528"/>
    </source>
</evidence>
<evidence type="ECO:0000256" key="3">
    <source>
        <dbReference type="ARBA" id="ARBA00023274"/>
    </source>
</evidence>
<proteinExistence type="inferred from homology"/>
<dbReference type="AlphaFoldDB" id="A0A7C0WRW5"/>
<dbReference type="Gene3D" id="3.40.1370.10">
    <property type="match status" value="1"/>
</dbReference>
<dbReference type="SUPFAM" id="SSF52166">
    <property type="entry name" value="Ribosomal protein L4"/>
    <property type="match status" value="1"/>
</dbReference>
<dbReference type="GO" id="GO:1990904">
    <property type="term" value="C:ribonucleoprotein complex"/>
    <property type="evidence" value="ECO:0007669"/>
    <property type="project" value="UniProtKB-KW"/>
</dbReference>
<reference evidence="6" key="1">
    <citation type="journal article" date="2020" name="mSystems">
        <title>Genome- and Community-Level Interaction Insights into Carbon Utilization and Element Cycling Functions of Hydrothermarchaeota in Hydrothermal Sediment.</title>
        <authorList>
            <person name="Zhou Z."/>
            <person name="Liu Y."/>
            <person name="Xu W."/>
            <person name="Pan J."/>
            <person name="Luo Z.H."/>
            <person name="Li M."/>
        </authorList>
    </citation>
    <scope>NUCLEOTIDE SEQUENCE [LARGE SCALE GENOMIC DNA]</scope>
    <source>
        <strain evidence="6">HyVt-19</strain>
    </source>
</reference>
<dbReference type="GO" id="GO:0006412">
    <property type="term" value="P:translation"/>
    <property type="evidence" value="ECO:0007669"/>
    <property type="project" value="InterPro"/>
</dbReference>
<name>A0A7C0WRW5_9BACT</name>
<evidence type="ECO:0000256" key="5">
    <source>
        <dbReference type="ARBA" id="ARBA00035462"/>
    </source>
</evidence>
<dbReference type="Pfam" id="PF00573">
    <property type="entry name" value="Ribosomal_L4"/>
    <property type="match status" value="1"/>
</dbReference>
<dbReference type="GO" id="GO:0003735">
    <property type="term" value="F:structural constituent of ribosome"/>
    <property type="evidence" value="ECO:0007669"/>
    <property type="project" value="InterPro"/>
</dbReference>
<dbReference type="EMBL" id="DQZW01000138">
    <property type="protein sequence ID" value="HDL89849.1"/>
    <property type="molecule type" value="Genomic_DNA"/>
</dbReference>
<dbReference type="Proteomes" id="UP000886355">
    <property type="component" value="Unassembled WGS sequence"/>
</dbReference>
<evidence type="ECO:0000313" key="6">
    <source>
        <dbReference type="EMBL" id="HDL89849.1"/>
    </source>
</evidence>
<evidence type="ECO:0000256" key="2">
    <source>
        <dbReference type="ARBA" id="ARBA00022980"/>
    </source>
</evidence>
<dbReference type="InterPro" id="IPR013005">
    <property type="entry name" value="Ribosomal_uL4-like"/>
</dbReference>
<gene>
    <name evidence="6" type="primary">rplD</name>
    <name evidence="6" type="ORF">ENG14_02985</name>
</gene>
<evidence type="ECO:0000256" key="4">
    <source>
        <dbReference type="ARBA" id="ARBA00035244"/>
    </source>
</evidence>
<protein>
    <recommendedName>
        <fullName evidence="4">Large ribosomal subunit protein uL4</fullName>
    </recommendedName>
    <alternativeName>
        <fullName evidence="5">50S ribosomal protein L4</fullName>
    </alternativeName>
</protein>
<dbReference type="InterPro" id="IPR023574">
    <property type="entry name" value="Ribosomal_uL4_dom_sf"/>
</dbReference>
<dbReference type="GO" id="GO:0005840">
    <property type="term" value="C:ribosome"/>
    <property type="evidence" value="ECO:0007669"/>
    <property type="project" value="UniProtKB-KW"/>
</dbReference>
<accession>A0A7C0WRW5</accession>